<dbReference type="EMBL" id="JAHUTJ010041621">
    <property type="protein sequence ID" value="MED6280360.1"/>
    <property type="molecule type" value="Genomic_DNA"/>
</dbReference>
<organism evidence="1 2">
    <name type="scientific">Characodon lateralis</name>
    <dbReference type="NCBI Taxonomy" id="208331"/>
    <lineage>
        <taxon>Eukaryota</taxon>
        <taxon>Metazoa</taxon>
        <taxon>Chordata</taxon>
        <taxon>Craniata</taxon>
        <taxon>Vertebrata</taxon>
        <taxon>Euteleostomi</taxon>
        <taxon>Actinopterygii</taxon>
        <taxon>Neopterygii</taxon>
        <taxon>Teleostei</taxon>
        <taxon>Neoteleostei</taxon>
        <taxon>Acanthomorphata</taxon>
        <taxon>Ovalentaria</taxon>
        <taxon>Atherinomorphae</taxon>
        <taxon>Cyprinodontiformes</taxon>
        <taxon>Goodeidae</taxon>
        <taxon>Characodon</taxon>
    </lineage>
</organism>
<proteinExistence type="predicted"/>
<sequence length="83" mass="9538">MFCCRVYEPTPVITPSPRIRTSPECLVKFYFSWKRADINGVCEKHFREECFSNLGQYEGGLAGRLRLAEGQHLKHIGSLCDIM</sequence>
<comment type="caution">
    <text evidence="1">The sequence shown here is derived from an EMBL/GenBank/DDBJ whole genome shotgun (WGS) entry which is preliminary data.</text>
</comment>
<gene>
    <name evidence="1" type="ORF">CHARACLAT_010105</name>
</gene>
<accession>A0ABU7E0X0</accession>
<reference evidence="1 2" key="1">
    <citation type="submission" date="2021-06" db="EMBL/GenBank/DDBJ databases">
        <authorList>
            <person name="Palmer J.M."/>
        </authorList>
    </citation>
    <scope>NUCLEOTIDE SEQUENCE [LARGE SCALE GENOMIC DNA]</scope>
    <source>
        <strain evidence="1 2">CL_MEX2019</strain>
        <tissue evidence="1">Muscle</tissue>
    </source>
</reference>
<evidence type="ECO:0000313" key="1">
    <source>
        <dbReference type="EMBL" id="MED6280360.1"/>
    </source>
</evidence>
<protein>
    <submittedName>
        <fullName evidence="1">Uncharacterized protein</fullName>
    </submittedName>
</protein>
<name>A0ABU7E0X0_9TELE</name>
<keyword evidence="2" id="KW-1185">Reference proteome</keyword>
<dbReference type="Proteomes" id="UP001352852">
    <property type="component" value="Unassembled WGS sequence"/>
</dbReference>
<evidence type="ECO:0000313" key="2">
    <source>
        <dbReference type="Proteomes" id="UP001352852"/>
    </source>
</evidence>